<gene>
    <name evidence="2" type="ORF">OC940_26405</name>
</gene>
<reference evidence="2" key="2">
    <citation type="journal article" date="2023" name="mSystems">
        <title>Charting the Lipopeptidome of Nonpathogenic Pseudomonas.</title>
        <authorList>
            <person name="Cesa-Luna C."/>
            <person name="Geudens N."/>
            <person name="Girard L."/>
            <person name="De Roo V."/>
            <person name="Maklad H.R."/>
            <person name="Martins J.C."/>
            <person name="Hofte M."/>
            <person name="De Mot R."/>
        </authorList>
    </citation>
    <scope>NUCLEOTIDE SEQUENCE</scope>
    <source>
        <strain evidence="2">B1M3-32</strain>
    </source>
</reference>
<reference evidence="2" key="1">
    <citation type="submission" date="2022-09" db="EMBL/GenBank/DDBJ databases">
        <authorList>
            <person name="Cesa-Luna C."/>
            <person name="Girard L."/>
            <person name="Lood C."/>
            <person name="Hofte M."/>
            <person name="De Mot R."/>
        </authorList>
    </citation>
    <scope>NUCLEOTIDE SEQUENCE</scope>
    <source>
        <strain evidence="2">B1M3-32</strain>
    </source>
</reference>
<comment type="caution">
    <text evidence="2">The sequence shown here is derived from an EMBL/GenBank/DDBJ whole genome shotgun (WGS) entry which is preliminary data.</text>
</comment>
<protein>
    <recommendedName>
        <fullName evidence="1">Dermonecrotic toxin N-terminal domain-containing protein</fullName>
    </recommendedName>
</protein>
<dbReference type="EMBL" id="JAOSKY010000022">
    <property type="protein sequence ID" value="MCU7251358.1"/>
    <property type="molecule type" value="Genomic_DNA"/>
</dbReference>
<feature type="domain" description="Dermonecrotic toxin N-terminal" evidence="1">
    <location>
        <begin position="800"/>
        <end position="1020"/>
    </location>
</feature>
<organism evidence="2 3">
    <name type="scientific">Pseudomonas koreensis</name>
    <dbReference type="NCBI Taxonomy" id="198620"/>
    <lineage>
        <taxon>Bacteria</taxon>
        <taxon>Pseudomonadati</taxon>
        <taxon>Pseudomonadota</taxon>
        <taxon>Gammaproteobacteria</taxon>
        <taxon>Pseudomonadales</taxon>
        <taxon>Pseudomonadaceae</taxon>
        <taxon>Pseudomonas</taxon>
    </lineage>
</organism>
<proteinExistence type="predicted"/>
<dbReference type="InterPro" id="IPR046673">
    <property type="entry name" value="ToxA_N"/>
</dbReference>
<dbReference type="Pfam" id="PF20178">
    <property type="entry name" value="ToxA_N"/>
    <property type="match status" value="1"/>
</dbReference>
<dbReference type="RefSeq" id="WP_301623504.1">
    <property type="nucleotide sequence ID" value="NZ_JAOSKY010000022.1"/>
</dbReference>
<keyword evidence="3" id="KW-1185">Reference proteome</keyword>
<name>A0A9X3BFI5_9PSED</name>
<evidence type="ECO:0000259" key="1">
    <source>
        <dbReference type="Pfam" id="PF20178"/>
    </source>
</evidence>
<dbReference type="Proteomes" id="UP001139955">
    <property type="component" value="Unassembled WGS sequence"/>
</dbReference>
<evidence type="ECO:0000313" key="3">
    <source>
        <dbReference type="Proteomes" id="UP001139955"/>
    </source>
</evidence>
<accession>A0A9X3BFI5</accession>
<evidence type="ECO:0000313" key="2">
    <source>
        <dbReference type="EMBL" id="MCU7251358.1"/>
    </source>
</evidence>
<sequence length="1590" mass="177024">MSAPEKPLLFPEAFDAPGLWKALGTLHDLTEKDFRWLAHARLASDTLRSQQTPPMRAERILLTADKEIPVQLPGSFVLGTAPDDNGEILYTPFAGLEKFSDRAALQETLEERLNKAEEADDLLAFFSLVQRKRLLDAGGISLSFETIAGDIFEERNTSLLTALQLNAQTLCDELRQLPSLGKMLESALDELLEPAFGNVRQSGTRVTFHGADKGQPTTTSDATSLTEAVLIHYRHQSWPDHRPREFSNPGHTSTPADRLRWEEAVVTASSKLPILLFRQLDEYWHAPSVDGSPRCTLFRQMLEDQARTELMLKRDARVLDAQQFQTLVKRLRPDSETNPALVLETVRLWEYRPNFIELAGSLMVSGTFACLYTPSQGLQMLKDYADLKTTLQAKFLAPGHEDELYALLGLDERNRFLGFDQPQVSGARLAGNVFNTLFEAILAKQRQNVEYALQVFRHSDGAVELHALFDKALDIRSMIHERLMPLNVGGRWSTSPALSGSQQPSIVLADTAMAAVKTFNSIEWPISQDFSVQPLASSVEQRRHLDAMKSQLAHALFVGIRGEARLRALNGSLPEAAKAMVETVFDADRPSREERLALNGFRPDAYSLTVTAPGDRRLLPLAGCVLITERGGLDTAHSGRAVLWTPALGLELFGNVATLRKVLDRRLLDSVQRLTLVENLAPTRQQFHQRYTLGPLNLIPDNVLYHCAQSGIDHFMDRCDQLRTRITEPARQGPALLTQLKTPIISNLQRAKAHAQAISQQQTLPAWLSMASPEAQRLHVELLEQWRHSIPDSKDYLDGVTPLDSYVAETLKALLDSRFPGSDLDPRQIEITPNLALAGPARNLVEFAQDHVNVAQGTGFKVTSNTGKALPDNLDQTAVRQLLSSLAIASTYSAKVTDALTANDAEGRARKQRFIRQLPWQLLQHAHALQLQQQLSASAFDCLLQIFDMPDGIARATVQGAHGTISPLSLVKTTGASAVTAQGLYLIECAGQNAAQTLLTLYGGPLFREFENETALIAAFNTPGELQDLLLRRLPDTEQAGFRNLFQSSRGQVSEISLSGQPIDGNALEQLFEDNTRLLKHMLGCQAQRNAQSDWETAKTLVAKAIRQEPGPLPGKLSYIPLLWQAYEKFKGSAQALQDHHWMRALKSFVDGAAQMVQVAFLPLEPEVSAIEPILEGAVQKIEVPGWSRIRPTSSLRTRLQPFETSAVALKDLTLARKDGTYSHSFSNRTYAAVAGKVYQVIKNGSDWQMAHDDLRGPILVNSAGNQVLNPARHIVQYGKAISKMYDRYTTERERREIFNIEAEGMDEIRNKHPHKARMLMRALDLARFYAFNCLHNLAVFNHELSGTRLHTLIKGVFDVPQIGIGLLDKLKKSIIPICKALVDPTEDWLNSDRFVVGSNKFYSDVIAFVLDGDAKKKVHFTEKFFDQQLDWYKSGLTDPLDVDSHAQAATLIHEFAHQFSKALDIASMEARRPFTDLISTVTGYGLAQKESQQRYQRQALSLATPREALFCIWNEPLKTWLSVDNISALSSVAKTILELTGKPTLKEARQAFYDQNSPDARINVILRNADSLAFLICGMGRQLDPVPSP</sequence>